<dbReference type="Proteomes" id="UP000816034">
    <property type="component" value="Unassembled WGS sequence"/>
</dbReference>
<keyword evidence="2" id="KW-0433">Leucine-rich repeat</keyword>
<dbReference type="Pfam" id="PF13516">
    <property type="entry name" value="LRR_6"/>
    <property type="match status" value="9"/>
</dbReference>
<sequence length="513" mass="58014">MFRFLALNESNDHGDESEEIDPSLDRTFREEGEPIEFIDDIVFHIMQFLDSEFILRVCMKISRQWFQQALQIPLMLDFSSQSKSFSFMDEKNLHSVLTCPNLEQLTNVNFSGTFCGSEGALLLSTSPFMKNLVALNLEGNSIGMDGVKLIGECAEFFEYLTELNLNSNGLYNEGWKELLLLWSSHVEKRNACQRSKLRKLCLRNNELEDEGMEEVFENVPRGWFDQATELDLSQNKIGPVTLQFIASQFGQLQTLIINGNTSIEEEGMKHLAMSKVMHHLTFLDLSFTNIGLRALNHLTASPNFQHLTYLNLTKCSIGDEGVKLICCSDFLKKLTTLKLGSTVVLNEAVTHLSNSQNMSTLTDLDLSFNFINSVGMEILSKTLFLQNLTCLNLAENTLIGFEGISQLATSEQFQNLQQLNLSNTNLDPQGMEILCTNLHHFPKLTSLNISSNALGNEGAQALLSSQFSPFIQNLTELDMTQCQIGMKHIQEISKKFPKLLKQNFSFSFVLEWQ</sequence>
<evidence type="ECO:0000313" key="5">
    <source>
        <dbReference type="Proteomes" id="UP000816034"/>
    </source>
</evidence>
<dbReference type="RefSeq" id="XP_044551528.1">
    <property type="nucleotide sequence ID" value="XM_044686939.1"/>
</dbReference>
<evidence type="ECO:0008006" key="6">
    <source>
        <dbReference type="Google" id="ProtNLM"/>
    </source>
</evidence>
<evidence type="ECO:0000256" key="1">
    <source>
        <dbReference type="ARBA" id="ARBA00022468"/>
    </source>
</evidence>
<dbReference type="Gene3D" id="3.80.10.10">
    <property type="entry name" value="Ribonuclease Inhibitor"/>
    <property type="match status" value="4"/>
</dbReference>
<keyword evidence="1" id="KW-0343">GTPase activation</keyword>
<organism evidence="4 5">
    <name type="scientific">Naegleria lovaniensis</name>
    <name type="common">Amoeba</name>
    <dbReference type="NCBI Taxonomy" id="51637"/>
    <lineage>
        <taxon>Eukaryota</taxon>
        <taxon>Discoba</taxon>
        <taxon>Heterolobosea</taxon>
        <taxon>Tetramitia</taxon>
        <taxon>Eutetramitia</taxon>
        <taxon>Vahlkampfiidae</taxon>
        <taxon>Naegleria</taxon>
    </lineage>
</organism>
<gene>
    <name evidence="4" type="ORF">C9374_001130</name>
</gene>
<dbReference type="GO" id="GO:0031267">
    <property type="term" value="F:small GTPase binding"/>
    <property type="evidence" value="ECO:0007669"/>
    <property type="project" value="TreeGrafter"/>
</dbReference>
<proteinExistence type="predicted"/>
<keyword evidence="3" id="KW-0677">Repeat</keyword>
<comment type="caution">
    <text evidence="4">The sequence shown here is derived from an EMBL/GenBank/DDBJ whole genome shotgun (WGS) entry which is preliminary data.</text>
</comment>
<dbReference type="SMART" id="SM00368">
    <property type="entry name" value="LRR_RI"/>
    <property type="match status" value="7"/>
</dbReference>
<dbReference type="GO" id="GO:0005096">
    <property type="term" value="F:GTPase activator activity"/>
    <property type="evidence" value="ECO:0007669"/>
    <property type="project" value="UniProtKB-KW"/>
</dbReference>
<dbReference type="InterPro" id="IPR001611">
    <property type="entry name" value="Leu-rich_rpt"/>
</dbReference>
<evidence type="ECO:0000256" key="3">
    <source>
        <dbReference type="ARBA" id="ARBA00022737"/>
    </source>
</evidence>
<dbReference type="PANTHER" id="PTHR24113">
    <property type="entry name" value="RAN GTPASE-ACTIVATING PROTEIN 1"/>
    <property type="match status" value="1"/>
</dbReference>
<dbReference type="GO" id="GO:0005829">
    <property type="term" value="C:cytosol"/>
    <property type="evidence" value="ECO:0007669"/>
    <property type="project" value="TreeGrafter"/>
</dbReference>
<dbReference type="GO" id="GO:0048471">
    <property type="term" value="C:perinuclear region of cytoplasm"/>
    <property type="evidence" value="ECO:0007669"/>
    <property type="project" value="TreeGrafter"/>
</dbReference>
<name>A0AA88KNG5_NAELO</name>
<dbReference type="SUPFAM" id="SSF52047">
    <property type="entry name" value="RNI-like"/>
    <property type="match status" value="2"/>
</dbReference>
<dbReference type="GO" id="GO:0006913">
    <property type="term" value="P:nucleocytoplasmic transport"/>
    <property type="evidence" value="ECO:0007669"/>
    <property type="project" value="TreeGrafter"/>
</dbReference>
<dbReference type="InterPro" id="IPR032675">
    <property type="entry name" value="LRR_dom_sf"/>
</dbReference>
<dbReference type="InterPro" id="IPR027038">
    <property type="entry name" value="RanGap"/>
</dbReference>
<dbReference type="GeneID" id="68093586"/>
<dbReference type="EMBL" id="PYSW02000012">
    <property type="protein sequence ID" value="KAG2387536.1"/>
    <property type="molecule type" value="Genomic_DNA"/>
</dbReference>
<dbReference type="AlphaFoldDB" id="A0AA88KNG5"/>
<keyword evidence="5" id="KW-1185">Reference proteome</keyword>
<evidence type="ECO:0000256" key="2">
    <source>
        <dbReference type="ARBA" id="ARBA00022614"/>
    </source>
</evidence>
<dbReference type="InterPro" id="IPR006553">
    <property type="entry name" value="Leu-rich_rpt_Cys-con_subtyp"/>
</dbReference>
<accession>A0AA88KNG5</accession>
<dbReference type="PANTHER" id="PTHR24113:SF12">
    <property type="entry name" value="RAN GTPASE-ACTIVATING PROTEIN 1"/>
    <property type="match status" value="1"/>
</dbReference>
<dbReference type="GO" id="GO:0005634">
    <property type="term" value="C:nucleus"/>
    <property type="evidence" value="ECO:0007669"/>
    <property type="project" value="TreeGrafter"/>
</dbReference>
<evidence type="ECO:0000313" key="4">
    <source>
        <dbReference type="EMBL" id="KAG2387536.1"/>
    </source>
</evidence>
<protein>
    <recommendedName>
        <fullName evidence="6">F-box domain-containing protein</fullName>
    </recommendedName>
</protein>
<dbReference type="SMART" id="SM00367">
    <property type="entry name" value="LRR_CC"/>
    <property type="match status" value="8"/>
</dbReference>
<reference evidence="4 5" key="1">
    <citation type="journal article" date="2018" name="BMC Genomics">
        <title>The genome of Naegleria lovaniensis, the basis for a comparative approach to unravel pathogenicity factors of the human pathogenic amoeba N. fowleri.</title>
        <authorList>
            <person name="Liechti N."/>
            <person name="Schurch N."/>
            <person name="Bruggmann R."/>
            <person name="Wittwer M."/>
        </authorList>
    </citation>
    <scope>NUCLEOTIDE SEQUENCE [LARGE SCALE GENOMIC DNA]</scope>
    <source>
        <strain evidence="4 5">ATCC 30569</strain>
    </source>
</reference>